<dbReference type="Gene3D" id="1.10.530.10">
    <property type="match status" value="1"/>
</dbReference>
<dbReference type="Pfam" id="PF00877">
    <property type="entry name" value="NLPC_P60"/>
    <property type="match status" value="1"/>
</dbReference>
<reference evidence="6 7" key="1">
    <citation type="submission" date="2013-02" db="EMBL/GenBank/DDBJ databases">
        <title>Genome sequence of Clostridium saccharoperbutylacetonicum N1-4(HMT).</title>
        <authorList>
            <person name="Poehlein A."/>
            <person name="Daniel R."/>
        </authorList>
    </citation>
    <scope>NUCLEOTIDE SEQUENCE [LARGE SCALE GENOMIC DNA]</scope>
    <source>
        <strain evidence="7">N1-4(HMT)</strain>
    </source>
</reference>
<comment type="similarity">
    <text evidence="1">Belongs to the peptidase C40 family.</text>
</comment>
<dbReference type="PANTHER" id="PTHR47359">
    <property type="entry name" value="PEPTIDOGLYCAN DL-ENDOPEPTIDASE CWLO"/>
    <property type="match status" value="1"/>
</dbReference>
<sequence length="488" mass="54296">MKMMRELIAVSDIEHMSISEAQALEKSLGAQKVKELLKLDNLTTDNGEDAEAVNNTLSAPNAILKKYGIIQDIIIKSKKEDPLIKSYRILNENCKPKETIEVECIGDINYKVGFGVHLIVPFLKGYEDCFMYVKEVEHEWKSDNLFISKLTLTKSRVMDEVEWSDLDDDDSTDSSTAGSKLWDKIYTLLKQQEGKNYVWGATGPDSFDCSGLVQYCYNQYSSELGLRLGRTTYEQCKQGKEIGNDKGVWIPGDLLFWKGSDTPPSHVSIYIGGNKMIHAPKTGDVVKTVDVTRTDIYAVRRVIPEEVAESIKEDNIPSDYEGNLNSVDSNCSTFISNMSKYGYKDIITSKSNALSVDPYLAAAIIAIESEGNPKCGGTYYGLMQVENGSGDPSTNIGQGIEEYKKKRSAVGIQVHVILSAYNSGEGTVEQACKQSGYNMSNVTIKQLGDALYDYVKAHNPSWDANEKKYYASKVLKAYNILKSKKALE</sequence>
<dbReference type="PROSITE" id="PS51935">
    <property type="entry name" value="NLPC_P60"/>
    <property type="match status" value="1"/>
</dbReference>
<evidence type="ECO:0000256" key="3">
    <source>
        <dbReference type="ARBA" id="ARBA00022801"/>
    </source>
</evidence>
<proteinExistence type="inferred from homology"/>
<evidence type="ECO:0000256" key="1">
    <source>
        <dbReference type="ARBA" id="ARBA00007074"/>
    </source>
</evidence>
<dbReference type="PATRIC" id="fig|931276.5.peg.2716"/>
<evidence type="ECO:0000313" key="7">
    <source>
        <dbReference type="Proteomes" id="UP000011728"/>
    </source>
</evidence>
<dbReference type="Pfam" id="PF01464">
    <property type="entry name" value="SLT"/>
    <property type="match status" value="1"/>
</dbReference>
<dbReference type="InterPro" id="IPR051794">
    <property type="entry name" value="PG_Endopeptidase_C40"/>
</dbReference>
<dbReference type="InterPro" id="IPR008258">
    <property type="entry name" value="Transglycosylase_SLT_dom_1"/>
</dbReference>
<dbReference type="SUPFAM" id="SSF54001">
    <property type="entry name" value="Cysteine proteinases"/>
    <property type="match status" value="1"/>
</dbReference>
<keyword evidence="3" id="KW-0378">Hydrolase</keyword>
<organism evidence="6 7">
    <name type="scientific">Clostridium saccharoperbutylacetonicum N1-4(HMT)</name>
    <dbReference type="NCBI Taxonomy" id="931276"/>
    <lineage>
        <taxon>Bacteria</taxon>
        <taxon>Bacillati</taxon>
        <taxon>Bacillota</taxon>
        <taxon>Clostridia</taxon>
        <taxon>Eubacteriales</taxon>
        <taxon>Clostridiaceae</taxon>
        <taxon>Clostridium</taxon>
    </lineage>
</organism>
<dbReference type="InterPro" id="IPR023346">
    <property type="entry name" value="Lysozyme-like_dom_sf"/>
</dbReference>
<dbReference type="InterPro" id="IPR038765">
    <property type="entry name" value="Papain-like_cys_pep_sf"/>
</dbReference>
<evidence type="ECO:0000313" key="6">
    <source>
        <dbReference type="EMBL" id="AGF56469.1"/>
    </source>
</evidence>
<dbReference type="GO" id="GO:0008234">
    <property type="term" value="F:cysteine-type peptidase activity"/>
    <property type="evidence" value="ECO:0007669"/>
    <property type="project" value="UniProtKB-KW"/>
</dbReference>
<dbReference type="HOGENOM" id="CLU_562253_0_0_9"/>
<evidence type="ECO:0000256" key="4">
    <source>
        <dbReference type="ARBA" id="ARBA00022807"/>
    </source>
</evidence>
<dbReference type="EMBL" id="CP004121">
    <property type="protein sequence ID" value="AGF56469.1"/>
    <property type="molecule type" value="Genomic_DNA"/>
</dbReference>
<keyword evidence="2" id="KW-0645">Protease</keyword>
<accession>M1MEX6</accession>
<gene>
    <name evidence="6" type="ORF">Cspa_c27040</name>
</gene>
<evidence type="ECO:0000259" key="5">
    <source>
        <dbReference type="PROSITE" id="PS51935"/>
    </source>
</evidence>
<feature type="domain" description="NlpC/P60" evidence="5">
    <location>
        <begin position="175"/>
        <end position="308"/>
    </location>
</feature>
<dbReference type="KEGG" id="csr:Cspa_c27040"/>
<protein>
    <submittedName>
        <fullName evidence="6">NlpC/P60 family protein</fullName>
    </submittedName>
</protein>
<dbReference type="PANTHER" id="PTHR47359:SF3">
    <property type="entry name" value="NLP_P60 DOMAIN-CONTAINING PROTEIN-RELATED"/>
    <property type="match status" value="1"/>
</dbReference>
<dbReference type="AlphaFoldDB" id="M1MEX6"/>
<keyword evidence="4" id="KW-0788">Thiol protease</keyword>
<dbReference type="Proteomes" id="UP000011728">
    <property type="component" value="Chromosome"/>
</dbReference>
<dbReference type="eggNOG" id="COG0791">
    <property type="taxonomic scope" value="Bacteria"/>
</dbReference>
<dbReference type="Gene3D" id="3.90.1720.10">
    <property type="entry name" value="endopeptidase domain like (from Nostoc punctiforme)"/>
    <property type="match status" value="1"/>
</dbReference>
<keyword evidence="7" id="KW-1185">Reference proteome</keyword>
<dbReference type="SUPFAM" id="SSF53955">
    <property type="entry name" value="Lysozyme-like"/>
    <property type="match status" value="1"/>
</dbReference>
<name>M1MEX6_9CLOT</name>
<dbReference type="GO" id="GO:0006508">
    <property type="term" value="P:proteolysis"/>
    <property type="evidence" value="ECO:0007669"/>
    <property type="project" value="UniProtKB-KW"/>
</dbReference>
<dbReference type="InterPro" id="IPR000064">
    <property type="entry name" value="NLP_P60_dom"/>
</dbReference>
<evidence type="ECO:0000256" key="2">
    <source>
        <dbReference type="ARBA" id="ARBA00022670"/>
    </source>
</evidence>